<accession>A0ABV3RWZ8</accession>
<proteinExistence type="predicted"/>
<reference evidence="1 2" key="1">
    <citation type="submission" date="2024-02" db="EMBL/GenBank/DDBJ databases">
        <title>New especies of Spiribacter isolated from saline water.</title>
        <authorList>
            <person name="Leon M.J."/>
            <person name="De La Haba R."/>
            <person name="Sanchez-Porro C."/>
            <person name="Ventosa A."/>
        </authorList>
    </citation>
    <scope>NUCLEOTIDE SEQUENCE [LARGE SCALE GENOMIC DNA]</scope>
    <source>
        <strain evidence="2">ag22IC6-196</strain>
    </source>
</reference>
<comment type="caution">
    <text evidence="1">The sequence shown here is derived from an EMBL/GenBank/DDBJ whole genome shotgun (WGS) entry which is preliminary data.</text>
</comment>
<gene>
    <name evidence="1" type="ORF">V6X51_04485</name>
</gene>
<dbReference type="InterPro" id="IPR012902">
    <property type="entry name" value="N_methyl_site"/>
</dbReference>
<evidence type="ECO:0000313" key="1">
    <source>
        <dbReference type="EMBL" id="MEX0372690.1"/>
    </source>
</evidence>
<keyword evidence="2" id="KW-1185">Reference proteome</keyword>
<dbReference type="Gene3D" id="3.30.700.10">
    <property type="entry name" value="Glycoprotein, Type 4 Pilin"/>
    <property type="match status" value="1"/>
</dbReference>
<protein>
    <submittedName>
        <fullName evidence="1">Prepilin-type N-terminal cleavage/methylation domain-containing protein</fullName>
    </submittedName>
</protein>
<dbReference type="PROSITE" id="PS00409">
    <property type="entry name" value="PROKAR_NTER_METHYL"/>
    <property type="match status" value="1"/>
</dbReference>
<dbReference type="Proteomes" id="UP001556636">
    <property type="component" value="Unassembled WGS sequence"/>
</dbReference>
<dbReference type="NCBIfam" id="TIGR02532">
    <property type="entry name" value="IV_pilin_GFxxxE"/>
    <property type="match status" value="1"/>
</dbReference>
<dbReference type="Pfam" id="PF07963">
    <property type="entry name" value="N_methyl"/>
    <property type="match status" value="1"/>
</dbReference>
<organism evidence="1 2">
    <name type="scientific">Spiribacter roseus</name>
    <dbReference type="NCBI Taxonomy" id="1855875"/>
    <lineage>
        <taxon>Bacteria</taxon>
        <taxon>Pseudomonadati</taxon>
        <taxon>Pseudomonadota</taxon>
        <taxon>Gammaproteobacteria</taxon>
        <taxon>Chromatiales</taxon>
        <taxon>Ectothiorhodospiraceae</taxon>
        <taxon>Spiribacter</taxon>
    </lineage>
</organism>
<sequence length="149" mass="15605">MSTQRTGGFTLIELVVVLAILAVLGAVAIPQVQQLRSQVEAQALASELASATEDSFAVQLREPGGWPNKWMVNQTGADYICEKLNDPESNLASPDGNRGGYGIGEIPAGYEVVPAAQAPEGSITFSVPNAEDRSKDSGITSVTCALVKD</sequence>
<dbReference type="RefSeq" id="WP_367951269.1">
    <property type="nucleotide sequence ID" value="NZ_JBAKFG010000001.1"/>
</dbReference>
<name>A0ABV3RWZ8_9GAMM</name>
<dbReference type="InterPro" id="IPR045584">
    <property type="entry name" value="Pilin-like"/>
</dbReference>
<evidence type="ECO:0000313" key="2">
    <source>
        <dbReference type="Proteomes" id="UP001556636"/>
    </source>
</evidence>
<dbReference type="EMBL" id="JBAKFG010000001">
    <property type="protein sequence ID" value="MEX0372690.1"/>
    <property type="molecule type" value="Genomic_DNA"/>
</dbReference>
<dbReference type="SUPFAM" id="SSF54523">
    <property type="entry name" value="Pili subunits"/>
    <property type="match status" value="1"/>
</dbReference>